<gene>
    <name evidence="1" type="ORF">PYW08_004814</name>
</gene>
<evidence type="ECO:0000313" key="1">
    <source>
        <dbReference type="EMBL" id="KAJ8714833.1"/>
    </source>
</evidence>
<name>A0ACC2QIC3_9NEOP</name>
<keyword evidence="2" id="KW-1185">Reference proteome</keyword>
<proteinExistence type="predicted"/>
<dbReference type="EMBL" id="CM056793">
    <property type="protein sequence ID" value="KAJ8714833.1"/>
    <property type="molecule type" value="Genomic_DNA"/>
</dbReference>
<comment type="caution">
    <text evidence="1">The sequence shown here is derived from an EMBL/GenBank/DDBJ whole genome shotgun (WGS) entry which is preliminary data.</text>
</comment>
<accession>A0ACC2QIC3</accession>
<organism evidence="1 2">
    <name type="scientific">Mythimna loreyi</name>
    <dbReference type="NCBI Taxonomy" id="667449"/>
    <lineage>
        <taxon>Eukaryota</taxon>
        <taxon>Metazoa</taxon>
        <taxon>Ecdysozoa</taxon>
        <taxon>Arthropoda</taxon>
        <taxon>Hexapoda</taxon>
        <taxon>Insecta</taxon>
        <taxon>Pterygota</taxon>
        <taxon>Neoptera</taxon>
        <taxon>Endopterygota</taxon>
        <taxon>Lepidoptera</taxon>
        <taxon>Glossata</taxon>
        <taxon>Ditrysia</taxon>
        <taxon>Noctuoidea</taxon>
        <taxon>Noctuidae</taxon>
        <taxon>Noctuinae</taxon>
        <taxon>Hadenini</taxon>
        <taxon>Mythimna</taxon>
    </lineage>
</organism>
<sequence>MIFCAEVLTSTSHERLEEIRPSVYRYLFLWNFNYYWYVLFMDYELEIHPTNIINAKVWMFVTLSLKKQWVQFRKQKHLAPVYYCKFRLCNIMCNDDKYFQLLT</sequence>
<reference evidence="1" key="1">
    <citation type="submission" date="2023-03" db="EMBL/GenBank/DDBJ databases">
        <title>Chromosome-level genomes of two armyworms, Mythimna separata and Mythimna loreyi, provide insights into the biosynthesis and reception of sex pheromones.</title>
        <authorList>
            <person name="Zhao H."/>
        </authorList>
    </citation>
    <scope>NUCLEOTIDE SEQUENCE</scope>
    <source>
        <strain evidence="1">BeijingLab</strain>
    </source>
</reference>
<protein>
    <submittedName>
        <fullName evidence="1">Uncharacterized protein</fullName>
    </submittedName>
</protein>
<dbReference type="Proteomes" id="UP001231649">
    <property type="component" value="Chromosome 17"/>
</dbReference>
<evidence type="ECO:0000313" key="2">
    <source>
        <dbReference type="Proteomes" id="UP001231649"/>
    </source>
</evidence>